<evidence type="ECO:0000259" key="3">
    <source>
        <dbReference type="PROSITE" id="PS50977"/>
    </source>
</evidence>
<dbReference type="SUPFAM" id="SSF46689">
    <property type="entry name" value="Homeodomain-like"/>
    <property type="match status" value="1"/>
</dbReference>
<dbReference type="InterPro" id="IPR001647">
    <property type="entry name" value="HTH_TetR"/>
</dbReference>
<protein>
    <submittedName>
        <fullName evidence="4">TetR family transcriptional regulator</fullName>
    </submittedName>
</protein>
<keyword evidence="5" id="KW-1185">Reference proteome</keyword>
<sequence length="191" mass="20346">MISARHRLVADAALDVLAEHGSRGLTHRAVDTAAGLPPGSTSYYYRSRAALLSACVERLVEADYAELDALTAMIKAADPAALTGSVAAILHRWLTAGRQRHLARYELTLESVRRPEVAAELRRSGGELRRRIAVILTELGAADPARQANWLVACIDGILFDNIAGVHAGSPVDAADLHAAADSLVAAVLRR</sequence>
<gene>
    <name evidence="4" type="ORF">ACTOB_004925</name>
</gene>
<accession>A0ABY8W577</accession>
<name>A0ABY8W577_9ACTN</name>
<dbReference type="Gene3D" id="1.10.357.10">
    <property type="entry name" value="Tetracycline Repressor, domain 2"/>
    <property type="match status" value="1"/>
</dbReference>
<reference evidence="4 5" key="1">
    <citation type="submission" date="2023-06" db="EMBL/GenBank/DDBJ databases">
        <authorList>
            <person name="Yushchuk O."/>
            <person name="Binda E."/>
            <person name="Ruckert-Reed C."/>
            <person name="Fedorenko V."/>
            <person name="Kalinowski J."/>
            <person name="Marinelli F."/>
        </authorList>
    </citation>
    <scope>NUCLEOTIDE SEQUENCE [LARGE SCALE GENOMIC DNA]</scope>
    <source>
        <strain evidence="4 5">NRRL 3884</strain>
    </source>
</reference>
<dbReference type="Proteomes" id="UP001240150">
    <property type="component" value="Chromosome"/>
</dbReference>
<proteinExistence type="predicted"/>
<dbReference type="RefSeq" id="WP_284914172.1">
    <property type="nucleotide sequence ID" value="NZ_CP126980.1"/>
</dbReference>
<dbReference type="InterPro" id="IPR009057">
    <property type="entry name" value="Homeodomain-like_sf"/>
</dbReference>
<organism evidence="4 5">
    <name type="scientific">Actinoplanes oblitus</name>
    <dbReference type="NCBI Taxonomy" id="3040509"/>
    <lineage>
        <taxon>Bacteria</taxon>
        <taxon>Bacillati</taxon>
        <taxon>Actinomycetota</taxon>
        <taxon>Actinomycetes</taxon>
        <taxon>Micromonosporales</taxon>
        <taxon>Micromonosporaceae</taxon>
        <taxon>Actinoplanes</taxon>
    </lineage>
</organism>
<dbReference type="InterPro" id="IPR036271">
    <property type="entry name" value="Tet_transcr_reg_TetR-rel_C_sf"/>
</dbReference>
<dbReference type="EMBL" id="CP126980">
    <property type="protein sequence ID" value="WIM92965.1"/>
    <property type="molecule type" value="Genomic_DNA"/>
</dbReference>
<dbReference type="InterPro" id="IPR041583">
    <property type="entry name" value="TetR_C_31"/>
</dbReference>
<keyword evidence="1 2" id="KW-0238">DNA-binding</keyword>
<feature type="domain" description="HTH tetR-type" evidence="3">
    <location>
        <begin position="3"/>
        <end position="63"/>
    </location>
</feature>
<dbReference type="SUPFAM" id="SSF48498">
    <property type="entry name" value="Tetracyclin repressor-like, C-terminal domain"/>
    <property type="match status" value="1"/>
</dbReference>
<evidence type="ECO:0000313" key="4">
    <source>
        <dbReference type="EMBL" id="WIM92965.1"/>
    </source>
</evidence>
<dbReference type="Pfam" id="PF00440">
    <property type="entry name" value="TetR_N"/>
    <property type="match status" value="1"/>
</dbReference>
<dbReference type="PROSITE" id="PS50977">
    <property type="entry name" value="HTH_TETR_2"/>
    <property type="match status" value="1"/>
</dbReference>
<evidence type="ECO:0000256" key="2">
    <source>
        <dbReference type="PROSITE-ProRule" id="PRU00335"/>
    </source>
</evidence>
<feature type="DNA-binding region" description="H-T-H motif" evidence="2">
    <location>
        <begin position="26"/>
        <end position="45"/>
    </location>
</feature>
<dbReference type="Pfam" id="PF17940">
    <property type="entry name" value="TetR_C_31"/>
    <property type="match status" value="1"/>
</dbReference>
<evidence type="ECO:0000313" key="5">
    <source>
        <dbReference type="Proteomes" id="UP001240150"/>
    </source>
</evidence>
<evidence type="ECO:0000256" key="1">
    <source>
        <dbReference type="ARBA" id="ARBA00023125"/>
    </source>
</evidence>